<evidence type="ECO:0000313" key="2">
    <source>
        <dbReference type="Proteomes" id="UP000184071"/>
    </source>
</evidence>
<dbReference type="EMBL" id="FQWC01000002">
    <property type="protein sequence ID" value="SHG33155.1"/>
    <property type="molecule type" value="Genomic_DNA"/>
</dbReference>
<dbReference type="RefSeq" id="WP_073414606.1">
    <property type="nucleotide sequence ID" value="NZ_FQWC01000002.1"/>
</dbReference>
<proteinExistence type="predicted"/>
<sequence length="66" mass="7752">MEYENYYYLHNYAAQCNIAPQTSTNAGISGTIYNDNVEISETFEPDFFEEGFSEMYFAKKQNNPDW</sequence>
<dbReference type="STRING" id="370979.SAMN05443663_102546"/>
<dbReference type="AlphaFoldDB" id="A0A1M5IYF0"/>
<name>A0A1M5IYF0_9FLAO</name>
<accession>A0A1M5IYF0</accession>
<keyword evidence="2" id="KW-1185">Reference proteome</keyword>
<protein>
    <submittedName>
        <fullName evidence="1">Uncharacterized protein</fullName>
    </submittedName>
</protein>
<gene>
    <name evidence="1" type="ORF">SAMN05443663_102546</name>
</gene>
<evidence type="ECO:0000313" key="1">
    <source>
        <dbReference type="EMBL" id="SHG33155.1"/>
    </source>
</evidence>
<reference evidence="2" key="1">
    <citation type="submission" date="2016-11" db="EMBL/GenBank/DDBJ databases">
        <authorList>
            <person name="Varghese N."/>
            <person name="Submissions S."/>
        </authorList>
    </citation>
    <scope>NUCLEOTIDE SEQUENCE [LARGE SCALE GENOMIC DNA]</scope>
    <source>
        <strain evidence="2">DSM 17963</strain>
    </source>
</reference>
<organism evidence="1 2">
    <name type="scientific">Flavobacterium defluvii</name>
    <dbReference type="NCBI Taxonomy" id="370979"/>
    <lineage>
        <taxon>Bacteria</taxon>
        <taxon>Pseudomonadati</taxon>
        <taxon>Bacteroidota</taxon>
        <taxon>Flavobacteriia</taxon>
        <taxon>Flavobacteriales</taxon>
        <taxon>Flavobacteriaceae</taxon>
        <taxon>Flavobacterium</taxon>
    </lineage>
</organism>
<dbReference type="Proteomes" id="UP000184071">
    <property type="component" value="Unassembled WGS sequence"/>
</dbReference>